<dbReference type="SMART" id="SM00228">
    <property type="entry name" value="PDZ"/>
    <property type="match status" value="3"/>
</dbReference>
<dbReference type="InterPro" id="IPR036034">
    <property type="entry name" value="PDZ_sf"/>
</dbReference>
<dbReference type="PANTHER" id="PTHR22939">
    <property type="entry name" value="SERINE PROTEASE FAMILY S1C HTRA-RELATED"/>
    <property type="match status" value="1"/>
</dbReference>
<evidence type="ECO:0000313" key="5">
    <source>
        <dbReference type="Proteomes" id="UP000544872"/>
    </source>
</evidence>
<dbReference type="InterPro" id="IPR041489">
    <property type="entry name" value="PDZ_6"/>
</dbReference>
<keyword evidence="2" id="KW-0720">Serine protease</keyword>
<dbReference type="RefSeq" id="WP_184263355.1">
    <property type="nucleotide sequence ID" value="NZ_JACIIX010000006.1"/>
</dbReference>
<dbReference type="AlphaFoldDB" id="A0A7W9ZH42"/>
<dbReference type="SUPFAM" id="SSF50156">
    <property type="entry name" value="PDZ domain-like"/>
    <property type="match status" value="3"/>
</dbReference>
<protein>
    <submittedName>
        <fullName evidence="4">S1-C subfamily serine protease</fullName>
    </submittedName>
</protein>
<dbReference type="Pfam" id="PF17820">
    <property type="entry name" value="PDZ_6"/>
    <property type="match status" value="2"/>
</dbReference>
<evidence type="ECO:0000313" key="4">
    <source>
        <dbReference type="EMBL" id="MBB6210522.1"/>
    </source>
</evidence>
<keyword evidence="4" id="KW-0645">Protease</keyword>
<dbReference type="PANTHER" id="PTHR22939:SF129">
    <property type="entry name" value="SERINE PROTEASE HTRA2, MITOCHONDRIAL"/>
    <property type="match status" value="1"/>
</dbReference>
<feature type="domain" description="PDZ" evidence="3">
    <location>
        <begin position="166"/>
        <end position="211"/>
    </location>
</feature>
<reference evidence="4 5" key="1">
    <citation type="submission" date="2020-08" db="EMBL/GenBank/DDBJ databases">
        <title>Genomic Encyclopedia of Type Strains, Phase IV (KMG-IV): sequencing the most valuable type-strain genomes for metagenomic binning, comparative biology and taxonomic classification.</title>
        <authorList>
            <person name="Goeker M."/>
        </authorList>
    </citation>
    <scope>NUCLEOTIDE SEQUENCE [LARGE SCALE GENOMIC DNA]</scope>
    <source>
        <strain evidence="4 5">DSM 11590</strain>
    </source>
</reference>
<evidence type="ECO:0000256" key="2">
    <source>
        <dbReference type="ARBA" id="ARBA00022825"/>
    </source>
</evidence>
<feature type="domain" description="PDZ" evidence="3">
    <location>
        <begin position="303"/>
        <end position="386"/>
    </location>
</feature>
<dbReference type="Proteomes" id="UP000544872">
    <property type="component" value="Unassembled WGS sequence"/>
</dbReference>
<gene>
    <name evidence="4" type="ORF">FHS48_001938</name>
</gene>
<dbReference type="PROSITE" id="PS50106">
    <property type="entry name" value="PDZ"/>
    <property type="match status" value="3"/>
</dbReference>
<sequence length="419" mass="43472">MWLKQLFKPSGPHRATAQGQAPAPRRCRGRLGAVAAIAAALWCGPAAADSGFLGIQVQPVDPSIRQALSLTAGGGVIVRDVEGGGPAWQGGLRTGDVILGFDGRTVSGFDDLVSRVGTTRTGQPVSFRIWRGKVEQPVAVTMGSWPAGWKISAVATAVLPEFGLTVIALSEKNRLDYGVRWGSVGVIVRQVDPGSAAAQAGLKAGDVIVAVGRSVVTAPDMLEVTLQAMGPRWYVLAERGNAVFLAGVGAADLPVVAGETVLAAQLPDGPYVMDTARNDQWMSPASSLSALPVGYQPPPEAREGAHEVGLTLSSLSVERRKRYNLRWSSRGVVVDGVDAGGRGQLAGLRPGDVIAQVNQQPVADIAQAKALLAGPGPLLLTVERPDGFQFIVLGVTTASSADGSLPKATVPLLKWQTGG</sequence>
<feature type="domain" description="PDZ" evidence="3">
    <location>
        <begin position="49"/>
        <end position="133"/>
    </location>
</feature>
<comment type="similarity">
    <text evidence="1">Belongs to the peptidase S1C family.</text>
</comment>
<dbReference type="InterPro" id="IPR001478">
    <property type="entry name" value="PDZ"/>
</dbReference>
<dbReference type="GO" id="GO:0008236">
    <property type="term" value="F:serine-type peptidase activity"/>
    <property type="evidence" value="ECO:0007669"/>
    <property type="project" value="UniProtKB-KW"/>
</dbReference>
<dbReference type="Gene3D" id="2.30.42.10">
    <property type="match status" value="3"/>
</dbReference>
<evidence type="ECO:0000259" key="3">
    <source>
        <dbReference type="PROSITE" id="PS50106"/>
    </source>
</evidence>
<organism evidence="4 5">
    <name type="scientific">Novispirillum itersonii</name>
    <name type="common">Aquaspirillum itersonii</name>
    <dbReference type="NCBI Taxonomy" id="189"/>
    <lineage>
        <taxon>Bacteria</taxon>
        <taxon>Pseudomonadati</taxon>
        <taxon>Pseudomonadota</taxon>
        <taxon>Alphaproteobacteria</taxon>
        <taxon>Rhodospirillales</taxon>
        <taxon>Novispirillaceae</taxon>
        <taxon>Novispirillum</taxon>
    </lineage>
</organism>
<proteinExistence type="inferred from homology"/>
<evidence type="ECO:0000256" key="1">
    <source>
        <dbReference type="ARBA" id="ARBA00010541"/>
    </source>
</evidence>
<dbReference type="Pfam" id="PF13180">
    <property type="entry name" value="PDZ_2"/>
    <property type="match status" value="1"/>
</dbReference>
<name>A0A7W9ZH42_NOVIT</name>
<keyword evidence="2" id="KW-0378">Hydrolase</keyword>
<dbReference type="EMBL" id="JACIIX010000006">
    <property type="protein sequence ID" value="MBB6210522.1"/>
    <property type="molecule type" value="Genomic_DNA"/>
</dbReference>
<dbReference type="GO" id="GO:0006508">
    <property type="term" value="P:proteolysis"/>
    <property type="evidence" value="ECO:0007669"/>
    <property type="project" value="UniProtKB-KW"/>
</dbReference>
<keyword evidence="5" id="KW-1185">Reference proteome</keyword>
<accession>A0A7W9ZH42</accession>
<comment type="caution">
    <text evidence="4">The sequence shown here is derived from an EMBL/GenBank/DDBJ whole genome shotgun (WGS) entry which is preliminary data.</text>
</comment>